<dbReference type="RefSeq" id="WP_113919200.1">
    <property type="nucleotide sequence ID" value="NZ_QNRX01000001.1"/>
</dbReference>
<evidence type="ECO:0000313" key="6">
    <source>
        <dbReference type="EMBL" id="RBP69986.1"/>
    </source>
</evidence>
<dbReference type="InterPro" id="IPR020935">
    <property type="entry name" value="PdiEstase_YfcE_CS"/>
</dbReference>
<dbReference type="EC" id="3.1.4.-" evidence="4"/>
<keyword evidence="7" id="KW-1185">Reference proteome</keyword>
<dbReference type="GO" id="GO:0016787">
    <property type="term" value="F:hydrolase activity"/>
    <property type="evidence" value="ECO:0007669"/>
    <property type="project" value="UniProtKB-UniRule"/>
</dbReference>
<dbReference type="InterPro" id="IPR000979">
    <property type="entry name" value="Phosphodiesterase_MJ0936/Vps29"/>
</dbReference>
<dbReference type="InterPro" id="IPR029052">
    <property type="entry name" value="Metallo-depent_PP-like"/>
</dbReference>
<dbReference type="CDD" id="cd00841">
    <property type="entry name" value="MPP_YfcE"/>
    <property type="match status" value="1"/>
</dbReference>
<reference evidence="6 7" key="1">
    <citation type="submission" date="2018-06" db="EMBL/GenBank/DDBJ databases">
        <title>Genomic Encyclopedia of Type Strains, Phase IV (KMG-IV): sequencing the most valuable type-strain genomes for metagenomic binning, comparative biology and taxonomic classification.</title>
        <authorList>
            <person name="Goeker M."/>
        </authorList>
    </citation>
    <scope>NUCLEOTIDE SEQUENCE [LARGE SCALE GENOMIC DNA]</scope>
    <source>
        <strain evidence="6 7">DSM 22112</strain>
    </source>
</reference>
<evidence type="ECO:0000259" key="5">
    <source>
        <dbReference type="Pfam" id="PF12850"/>
    </source>
</evidence>
<dbReference type="OrthoDB" id="9800565at2"/>
<gene>
    <name evidence="6" type="ORF">DES36_10137</name>
</gene>
<evidence type="ECO:0000313" key="7">
    <source>
        <dbReference type="Proteomes" id="UP000253490"/>
    </source>
</evidence>
<organism evidence="6 7">
    <name type="scientific">Alkalibaculum bacchi</name>
    <dbReference type="NCBI Taxonomy" id="645887"/>
    <lineage>
        <taxon>Bacteria</taxon>
        <taxon>Bacillati</taxon>
        <taxon>Bacillota</taxon>
        <taxon>Clostridia</taxon>
        <taxon>Eubacteriales</taxon>
        <taxon>Eubacteriaceae</taxon>
        <taxon>Alkalibaculum</taxon>
    </lineage>
</organism>
<feature type="domain" description="Calcineurin-like phosphoesterase" evidence="5">
    <location>
        <begin position="1"/>
        <end position="146"/>
    </location>
</feature>
<sequence>MKILVFSDSHGNLFRAKKILEICKDVDLIFHLGDNVRDAIKIQEMVSCPVKYVKGNTDLCEGPLEIIEDICGKRFFLTHGHQYRIKLDLNNLYYAAQEKKADVVLFGHSHVPYQEIVNGILFLNPGSIGDKRWQPKETYGVIEITESGLLEARILDV</sequence>
<dbReference type="InterPro" id="IPR024654">
    <property type="entry name" value="Calcineurin-like_PHP_lpxH"/>
</dbReference>
<protein>
    <recommendedName>
        <fullName evidence="4">Phosphoesterase</fullName>
        <ecNumber evidence="4">3.1.4.-</ecNumber>
    </recommendedName>
</protein>
<evidence type="ECO:0000256" key="4">
    <source>
        <dbReference type="RuleBase" id="RU362039"/>
    </source>
</evidence>
<dbReference type="Gene3D" id="3.60.21.10">
    <property type="match status" value="1"/>
</dbReference>
<name>A0A366IF67_9FIRM</name>
<dbReference type="GO" id="GO:0046872">
    <property type="term" value="F:metal ion binding"/>
    <property type="evidence" value="ECO:0007669"/>
    <property type="project" value="UniProtKB-KW"/>
</dbReference>
<comment type="caution">
    <text evidence="6">The sequence shown here is derived from an EMBL/GenBank/DDBJ whole genome shotgun (WGS) entry which is preliminary data.</text>
</comment>
<proteinExistence type="inferred from homology"/>
<dbReference type="SUPFAM" id="SSF56300">
    <property type="entry name" value="Metallo-dependent phosphatases"/>
    <property type="match status" value="1"/>
</dbReference>
<dbReference type="InterPro" id="IPR041802">
    <property type="entry name" value="MPP_YfcE"/>
</dbReference>
<evidence type="ECO:0000256" key="3">
    <source>
        <dbReference type="ARBA" id="ARBA00022801"/>
    </source>
</evidence>
<dbReference type="EMBL" id="QNRX01000001">
    <property type="protein sequence ID" value="RBP69986.1"/>
    <property type="molecule type" value="Genomic_DNA"/>
</dbReference>
<dbReference type="AlphaFoldDB" id="A0A366IF67"/>
<accession>A0A366IF67</accession>
<dbReference type="PROSITE" id="PS01269">
    <property type="entry name" value="UPF0025"/>
    <property type="match status" value="1"/>
</dbReference>
<keyword evidence="2 4" id="KW-0479">Metal-binding</keyword>
<comment type="similarity">
    <text evidence="1 4">Belongs to the metallophosphoesterase superfamily. YfcE family.</text>
</comment>
<dbReference type="NCBIfam" id="TIGR00040">
    <property type="entry name" value="yfcE"/>
    <property type="match status" value="1"/>
</dbReference>
<evidence type="ECO:0000256" key="2">
    <source>
        <dbReference type="ARBA" id="ARBA00022723"/>
    </source>
</evidence>
<keyword evidence="3" id="KW-0378">Hydrolase</keyword>
<comment type="cofactor">
    <cofactor evidence="4">
        <name>a divalent metal cation</name>
        <dbReference type="ChEBI" id="CHEBI:60240"/>
    </cofactor>
</comment>
<dbReference type="Proteomes" id="UP000253490">
    <property type="component" value="Unassembled WGS sequence"/>
</dbReference>
<evidence type="ECO:0000256" key="1">
    <source>
        <dbReference type="ARBA" id="ARBA00008950"/>
    </source>
</evidence>
<dbReference type="Pfam" id="PF12850">
    <property type="entry name" value="Metallophos_2"/>
    <property type="match status" value="1"/>
</dbReference>
<dbReference type="PANTHER" id="PTHR11124">
    <property type="entry name" value="VACUOLAR SORTING PROTEIN VPS29"/>
    <property type="match status" value="1"/>
</dbReference>